<protein>
    <submittedName>
        <fullName evidence="1">Uncharacterized protein</fullName>
    </submittedName>
</protein>
<accession>A0ABP9SSP1</accession>
<dbReference type="Proteomes" id="UP001500200">
    <property type="component" value="Unassembled WGS sequence"/>
</dbReference>
<name>A0ABP9SSP1_9MICC</name>
<dbReference type="EMBL" id="BAABKK010000038">
    <property type="protein sequence ID" value="GAA5201578.1"/>
    <property type="molecule type" value="Genomic_DNA"/>
</dbReference>
<keyword evidence="2" id="KW-1185">Reference proteome</keyword>
<reference evidence="2" key="1">
    <citation type="journal article" date="2019" name="Int. J. Syst. Evol. Microbiol.">
        <title>The Global Catalogue of Microorganisms (GCM) 10K type strain sequencing project: providing services to taxonomists for standard genome sequencing and annotation.</title>
        <authorList>
            <consortium name="The Broad Institute Genomics Platform"/>
            <consortium name="The Broad Institute Genome Sequencing Center for Infectious Disease"/>
            <person name="Wu L."/>
            <person name="Ma J."/>
        </authorList>
    </citation>
    <scope>NUCLEOTIDE SEQUENCE [LARGE SCALE GENOMIC DNA]</scope>
    <source>
        <strain evidence="2">JCM 18514</strain>
    </source>
</reference>
<gene>
    <name evidence="1" type="ORF">GCM10023346_46230</name>
</gene>
<dbReference type="RefSeq" id="WP_345453179.1">
    <property type="nucleotide sequence ID" value="NZ_BAABKK010000038.1"/>
</dbReference>
<proteinExistence type="predicted"/>
<organism evidence="1 2">
    <name type="scientific">Arthrobacter gyeryongensis</name>
    <dbReference type="NCBI Taxonomy" id="1650592"/>
    <lineage>
        <taxon>Bacteria</taxon>
        <taxon>Bacillati</taxon>
        <taxon>Actinomycetota</taxon>
        <taxon>Actinomycetes</taxon>
        <taxon>Micrococcales</taxon>
        <taxon>Micrococcaceae</taxon>
        <taxon>Arthrobacter</taxon>
    </lineage>
</organism>
<sequence>MSDVQYQGLVPVRATIVPARAAYLVREGSRRGFRRAVQEASTRWGGVTEPILAISDDGHVTDWVRHVVSVSAVEGLVNVDLSEAEANATASELGLPWVPIDRIDDSGPVRLTCHPSWLEAPAYPTSWVIGGSSGELWQAVAGGELSDEHLELMHDQDLALSKPVNRDGIGRAQLRGHTWLDRTMVSLDEIYASPAPLSTPTVLWITTKDDLKDCWDFWNVRALGPRTFAKMPIFLLPYEDLPFWIDFDKQLLATLDRPNEFSTDVIITSASTPESELHELAKRLQLTRAENAEIKYSTRFPVTTERRKAPFTYTVHQGVTRFIGFDRRYGAIADADSHFFKGRATSVNFDSPVSFRVEGGTLVRLESTMFDGLPRRDPVASLIAPGATWRDNSIQIGDYGRSRFRLELTVPGLPDALQALLTEKVGSYALSDKGNLAAAFHQREEGVQALLEPNIYEAIRGLTTPRSKRLINELSQVIGTGELTEKIMDLARSWAVQGKRIYRNVSGIPGVPGAAAAVALERLCALGWAERGLEIKCTTCHTSSFLELGSVPSKEGAKCPACEGRQQYTMESGGPTVFYRLDGLVDHVSDQGVFPHLLTVAALTEQQTQSWFMPGVDLFFDAESRNEADVVGLYGGRLAVGEVKTSASEFTTSQLTKDVEVARKLDADFYVMAAPDNVNAETRAIAERLCIEAELGLMVLDREDLRPSAATSGN</sequence>
<evidence type="ECO:0000313" key="2">
    <source>
        <dbReference type="Proteomes" id="UP001500200"/>
    </source>
</evidence>
<evidence type="ECO:0000313" key="1">
    <source>
        <dbReference type="EMBL" id="GAA5201578.1"/>
    </source>
</evidence>
<comment type="caution">
    <text evidence="1">The sequence shown here is derived from an EMBL/GenBank/DDBJ whole genome shotgun (WGS) entry which is preliminary data.</text>
</comment>